<comment type="caution">
    <text evidence="7">The sequence shown here is derived from an EMBL/GenBank/DDBJ whole genome shotgun (WGS) entry which is preliminary data.</text>
</comment>
<keyword evidence="8" id="KW-1185">Reference proteome</keyword>
<keyword evidence="6 7" id="KW-0012">Acyltransferase</keyword>
<dbReference type="EMBL" id="JACOMF010000004">
    <property type="protein sequence ID" value="MBC4014766.1"/>
    <property type="molecule type" value="Genomic_DNA"/>
</dbReference>
<keyword evidence="2" id="KW-1003">Cell membrane</keyword>
<dbReference type="PANTHER" id="PTHR30606">
    <property type="entry name" value="LIPID A BIOSYNTHESIS LAUROYL ACYLTRANSFERASE"/>
    <property type="match status" value="1"/>
</dbReference>
<proteinExistence type="predicted"/>
<dbReference type="GO" id="GO:0005886">
    <property type="term" value="C:plasma membrane"/>
    <property type="evidence" value="ECO:0007669"/>
    <property type="project" value="UniProtKB-SubCell"/>
</dbReference>
<dbReference type="InterPro" id="IPR004960">
    <property type="entry name" value="LipA_acyltrans"/>
</dbReference>
<dbReference type="PANTHER" id="PTHR30606:SF9">
    <property type="entry name" value="LIPID A BIOSYNTHESIS LAUROYLTRANSFERASE"/>
    <property type="match status" value="1"/>
</dbReference>
<keyword evidence="4" id="KW-0808">Transferase</keyword>
<sequence length="299" mass="33471">MPAWLRRAADAAVAALVRALFATLRALGPDRAADLGGWLARSLGPLLPVQRVTLDNIRHAFPELPEAEHRRIAREAWDNLGRTACEYVHMDRIWDFDEARPNHGRIELPPDSVARFMALREDGKPALFFAAHLANWELPAIAAAKHGLASAVLYRMPNNAAVGRDIVRLRSGSMGRLIPTNVAAPVRMLEALDEGLHVGMLIDQRFSRGPRVGFLGRPTPSNPLLARLARRFDCPVHGARAIRLPGGRFRLELTEAIELEKDATGRVDVEAATAQLNRIVEGWVREHPGQWLWMHRRWR</sequence>
<dbReference type="NCBIfam" id="NF005120">
    <property type="entry name" value="PRK06553.1"/>
    <property type="match status" value="1"/>
</dbReference>
<dbReference type="GO" id="GO:0009247">
    <property type="term" value="P:glycolipid biosynthetic process"/>
    <property type="evidence" value="ECO:0007669"/>
    <property type="project" value="UniProtKB-ARBA"/>
</dbReference>
<accession>A0A9X0QVP9</accession>
<dbReference type="GO" id="GO:0016746">
    <property type="term" value="F:acyltransferase activity"/>
    <property type="evidence" value="ECO:0007669"/>
    <property type="project" value="UniProtKB-KW"/>
</dbReference>
<evidence type="ECO:0000313" key="8">
    <source>
        <dbReference type="Proteomes" id="UP000600101"/>
    </source>
</evidence>
<protein>
    <submittedName>
        <fullName evidence="7">Lipid A biosynthesis lauroyl acyltransferase</fullName>
    </submittedName>
</protein>
<evidence type="ECO:0000256" key="1">
    <source>
        <dbReference type="ARBA" id="ARBA00004533"/>
    </source>
</evidence>
<evidence type="ECO:0000313" key="7">
    <source>
        <dbReference type="EMBL" id="MBC4014766.1"/>
    </source>
</evidence>
<evidence type="ECO:0000256" key="3">
    <source>
        <dbReference type="ARBA" id="ARBA00022519"/>
    </source>
</evidence>
<organism evidence="7 8">
    <name type="scientific">Siccirubricoccus deserti</name>
    <dbReference type="NCBI Taxonomy" id="2013562"/>
    <lineage>
        <taxon>Bacteria</taxon>
        <taxon>Pseudomonadati</taxon>
        <taxon>Pseudomonadota</taxon>
        <taxon>Alphaproteobacteria</taxon>
        <taxon>Acetobacterales</taxon>
        <taxon>Roseomonadaceae</taxon>
        <taxon>Siccirubricoccus</taxon>
    </lineage>
</organism>
<keyword evidence="5" id="KW-0472">Membrane</keyword>
<dbReference type="RefSeq" id="WP_186769533.1">
    <property type="nucleotide sequence ID" value="NZ_JACOMF010000004.1"/>
</dbReference>
<reference evidence="7" key="1">
    <citation type="submission" date="2020-08" db="EMBL/GenBank/DDBJ databases">
        <authorList>
            <person name="Hu Y."/>
            <person name="Nguyen S.V."/>
            <person name="Li F."/>
            <person name="Fanning S."/>
        </authorList>
    </citation>
    <scope>NUCLEOTIDE SEQUENCE</scope>
    <source>
        <strain evidence="7">SYSU D8009</strain>
    </source>
</reference>
<dbReference type="CDD" id="cd07984">
    <property type="entry name" value="LPLAT_LABLAT-like"/>
    <property type="match status" value="1"/>
</dbReference>
<dbReference type="Proteomes" id="UP000600101">
    <property type="component" value="Unassembled WGS sequence"/>
</dbReference>
<gene>
    <name evidence="7" type="ORF">H7965_05460</name>
</gene>
<comment type="subcellular location">
    <subcellularLocation>
        <location evidence="1">Cell inner membrane</location>
    </subcellularLocation>
</comment>
<evidence type="ECO:0000256" key="5">
    <source>
        <dbReference type="ARBA" id="ARBA00023136"/>
    </source>
</evidence>
<name>A0A9X0QVP9_9PROT</name>
<evidence type="ECO:0000256" key="4">
    <source>
        <dbReference type="ARBA" id="ARBA00022679"/>
    </source>
</evidence>
<dbReference type="AlphaFoldDB" id="A0A9X0QVP9"/>
<dbReference type="Pfam" id="PF03279">
    <property type="entry name" value="Lip_A_acyltrans"/>
    <property type="match status" value="1"/>
</dbReference>
<evidence type="ECO:0000256" key="6">
    <source>
        <dbReference type="ARBA" id="ARBA00023315"/>
    </source>
</evidence>
<keyword evidence="3" id="KW-0997">Cell inner membrane</keyword>
<evidence type="ECO:0000256" key="2">
    <source>
        <dbReference type="ARBA" id="ARBA00022475"/>
    </source>
</evidence>